<dbReference type="STRING" id="52560.SAMN04488082_101262"/>
<dbReference type="EMBL" id="FORX01000001">
    <property type="protein sequence ID" value="SFJ07668.1"/>
    <property type="molecule type" value="Genomic_DNA"/>
</dbReference>
<organism evidence="1 2">
    <name type="scientific">Desulfomicrobium apsheronum</name>
    <dbReference type="NCBI Taxonomy" id="52560"/>
    <lineage>
        <taxon>Bacteria</taxon>
        <taxon>Pseudomonadati</taxon>
        <taxon>Thermodesulfobacteriota</taxon>
        <taxon>Desulfovibrionia</taxon>
        <taxon>Desulfovibrionales</taxon>
        <taxon>Desulfomicrobiaceae</taxon>
        <taxon>Desulfomicrobium</taxon>
    </lineage>
</organism>
<name>A0A1I3NE94_9BACT</name>
<dbReference type="Gene3D" id="2.60.200.60">
    <property type="match status" value="1"/>
</dbReference>
<evidence type="ECO:0000313" key="1">
    <source>
        <dbReference type="EMBL" id="SFJ07668.1"/>
    </source>
</evidence>
<gene>
    <name evidence="1" type="ORF">SAMN04488082_101262</name>
</gene>
<dbReference type="InterPro" id="IPR008727">
    <property type="entry name" value="PAAR_motif"/>
</dbReference>
<dbReference type="RefSeq" id="WP_092372333.1">
    <property type="nucleotide sequence ID" value="NZ_FORX01000001.1"/>
</dbReference>
<dbReference type="AlphaFoldDB" id="A0A1I3NE94"/>
<accession>A0A1I3NE94</accession>
<dbReference type="CDD" id="cd14671">
    <property type="entry name" value="PAAR_like"/>
    <property type="match status" value="1"/>
</dbReference>
<protein>
    <submittedName>
        <fullName evidence="1">PAAR motif-containing protein</fullName>
    </submittedName>
</protein>
<reference evidence="2" key="1">
    <citation type="submission" date="2016-10" db="EMBL/GenBank/DDBJ databases">
        <authorList>
            <person name="Varghese N."/>
            <person name="Submissions S."/>
        </authorList>
    </citation>
    <scope>NUCLEOTIDE SEQUENCE [LARGE SCALE GENOMIC DNA]</scope>
    <source>
        <strain evidence="2">DSM 5918</strain>
    </source>
</reference>
<dbReference type="Proteomes" id="UP000198635">
    <property type="component" value="Unassembled WGS sequence"/>
</dbReference>
<proteinExistence type="predicted"/>
<keyword evidence="2" id="KW-1185">Reference proteome</keyword>
<evidence type="ECO:0000313" key="2">
    <source>
        <dbReference type="Proteomes" id="UP000198635"/>
    </source>
</evidence>
<sequence>MPPICRVGDKAHCPSDSHGSSCCSHRVSGPAVSGSPDVVINGRPVLRIGDSGRHRKCCGPNTWTAAEGSASVFVNGIPVTRIGDATKHCGGKGKMIEASSDVQMG</sequence>
<dbReference type="OrthoDB" id="5471451at2"/>
<dbReference type="Pfam" id="PF05488">
    <property type="entry name" value="PAAR_motif"/>
    <property type="match status" value="1"/>
</dbReference>